<reference evidence="3" key="1">
    <citation type="submission" date="2017-03" db="EMBL/GenBank/DDBJ databases">
        <authorList>
            <person name="Sharma R."/>
            <person name="Thines M."/>
        </authorList>
    </citation>
    <scope>NUCLEOTIDE SEQUENCE [LARGE SCALE GENOMIC DNA]</scope>
</reference>
<evidence type="ECO:0000313" key="3">
    <source>
        <dbReference type="Proteomes" id="UP000192927"/>
    </source>
</evidence>
<dbReference type="EMBL" id="FWEW01000098">
    <property type="protein sequence ID" value="SLM33731.1"/>
    <property type="molecule type" value="Genomic_DNA"/>
</dbReference>
<proteinExistence type="predicted"/>
<sequence length="94" mass="10156">MLISGSGRSVQDLRWIMPAARSSLDPPPHRPGPKPTNPMSFGGPGGRQISTKPTPPERGSFPLDHDGLVPHIPPARASHKPPYDRNRPLTPRSA</sequence>
<dbReference type="Proteomes" id="UP000192927">
    <property type="component" value="Unassembled WGS sequence"/>
</dbReference>
<keyword evidence="3" id="KW-1185">Reference proteome</keyword>
<dbReference type="AlphaFoldDB" id="A0A1W5CSE0"/>
<protein>
    <submittedName>
        <fullName evidence="2">Cytochrome c oxidase assembly protein cox19</fullName>
    </submittedName>
</protein>
<evidence type="ECO:0000313" key="2">
    <source>
        <dbReference type="EMBL" id="SLM33731.1"/>
    </source>
</evidence>
<name>A0A1W5CSE0_9LECA</name>
<feature type="compositionally biased region" description="Pro residues" evidence="1">
    <location>
        <begin position="25"/>
        <end position="36"/>
    </location>
</feature>
<organism evidence="2 3">
    <name type="scientific">Lasallia pustulata</name>
    <dbReference type="NCBI Taxonomy" id="136370"/>
    <lineage>
        <taxon>Eukaryota</taxon>
        <taxon>Fungi</taxon>
        <taxon>Dikarya</taxon>
        <taxon>Ascomycota</taxon>
        <taxon>Pezizomycotina</taxon>
        <taxon>Lecanoromycetes</taxon>
        <taxon>OSLEUM clade</taxon>
        <taxon>Umbilicariomycetidae</taxon>
        <taxon>Umbilicariales</taxon>
        <taxon>Umbilicariaceae</taxon>
        <taxon>Lasallia</taxon>
    </lineage>
</organism>
<evidence type="ECO:0000256" key="1">
    <source>
        <dbReference type="SAM" id="MobiDB-lite"/>
    </source>
</evidence>
<accession>A0A1W5CSE0</accession>
<feature type="region of interest" description="Disordered" evidence="1">
    <location>
        <begin position="17"/>
        <end position="94"/>
    </location>
</feature>